<comment type="similarity">
    <text evidence="4">Belongs to the class I-like SAM-binding methyltransferase superfamily. gTMT family.</text>
</comment>
<protein>
    <recommendedName>
        <fullName evidence="5">Methyltransferase domain-containing protein</fullName>
    </recommendedName>
</protein>
<evidence type="ECO:0000256" key="1">
    <source>
        <dbReference type="ARBA" id="ARBA00022603"/>
    </source>
</evidence>
<accession>A0A0M0K741</accession>
<keyword evidence="3 4" id="KW-0949">S-adenosyl-L-methionine</keyword>
<keyword evidence="8" id="KW-1185">Reference proteome</keyword>
<dbReference type="OrthoDB" id="8300214at2759"/>
<keyword evidence="1 4" id="KW-0489">Methyltransferase</keyword>
<dbReference type="PANTHER" id="PTHR44068:SF11">
    <property type="entry name" value="GERANYL DIPHOSPHATE 2-C-METHYLTRANSFERASE"/>
    <property type="match status" value="1"/>
</dbReference>
<evidence type="ECO:0000313" key="6">
    <source>
        <dbReference type="EMBL" id="KOO24628.1"/>
    </source>
</evidence>
<evidence type="ECO:0000313" key="8">
    <source>
        <dbReference type="Proteomes" id="UP000037460"/>
    </source>
</evidence>
<comment type="caution">
    <text evidence="7">The sequence shown here is derived from an EMBL/GenBank/DDBJ whole genome shotgun (WGS) entry which is preliminary data.</text>
</comment>
<sequence length="335" mass="38136">MGVAQFVAAPLALANRGMLGAVCAVVALAFAWLARVLNTPSRVYDKEANSVGREYDAWTSEGILEYYWGEHIHLGYYGEKERKGPFYGGKDFIEAKYDFIDKMLEFSQAQAPLKVLDVGCGIGGTSRYIAKKFPKATVTGITISPEQQRRATALAAERGVSNAKFEVCDALDMTYEDNTFDLVWACESGEHMPDKVKYVEEMARVLKPGGRIVIATWCQREEGDKPFTPKERDTLDYLYGEWTHPYFISIEEYGRIMQRTGKLQKIVTADWATETIPAWRHSVWVGVWDPWPVIRRPKLWWKVIRDAWCLEIMHRAFTNGLMQYGMMTATKPATN</sequence>
<feature type="domain" description="Methyltransferase" evidence="5">
    <location>
        <begin position="113"/>
        <end position="223"/>
    </location>
</feature>
<dbReference type="InterPro" id="IPR025714">
    <property type="entry name" value="Methyltranfer_dom"/>
</dbReference>
<keyword evidence="2 4" id="KW-0808">Transferase</keyword>
<evidence type="ECO:0000313" key="7">
    <source>
        <dbReference type="EMBL" id="KOO34412.1"/>
    </source>
</evidence>
<evidence type="ECO:0000256" key="3">
    <source>
        <dbReference type="ARBA" id="ARBA00022691"/>
    </source>
</evidence>
<evidence type="ECO:0000256" key="2">
    <source>
        <dbReference type="ARBA" id="ARBA00022679"/>
    </source>
</evidence>
<name>A0A0M0K741_9EUKA</name>
<dbReference type="AlphaFoldDB" id="A0A0M0K741"/>
<dbReference type="SUPFAM" id="SSF53335">
    <property type="entry name" value="S-adenosyl-L-methionine-dependent methyltransferases"/>
    <property type="match status" value="1"/>
</dbReference>
<feature type="region of interest" description="SAM motif I" evidence="4">
    <location>
        <begin position="115"/>
        <end position="124"/>
    </location>
</feature>
<reference evidence="7" key="1">
    <citation type="submission" date="2014-12" db="EMBL/GenBank/DDBJ databases">
        <title>Draft genome of the oleaginous, mixotrophic haptophyte, Chrysochromulina tobin.</title>
        <authorList>
            <person name="Hovde B.T."/>
            <person name="Starkenburg S.R."/>
            <person name="Cattolico R.A."/>
        </authorList>
    </citation>
    <scope>NUCLEOTIDE SEQUENCE</scope>
    <source>
        <strain evidence="7">CCMP291</strain>
    </source>
</reference>
<proteinExistence type="inferred from homology"/>
<dbReference type="Proteomes" id="UP000037460">
    <property type="component" value="Unassembled WGS sequence"/>
</dbReference>
<dbReference type="GO" id="GO:0032259">
    <property type="term" value="P:methylation"/>
    <property type="evidence" value="ECO:0007669"/>
    <property type="project" value="UniProtKB-UniRule"/>
</dbReference>
<dbReference type="Pfam" id="PF13847">
    <property type="entry name" value="Methyltransf_31"/>
    <property type="match status" value="1"/>
</dbReference>
<evidence type="ECO:0000259" key="5">
    <source>
        <dbReference type="Pfam" id="PF13847"/>
    </source>
</evidence>
<dbReference type="InterPro" id="IPR025774">
    <property type="entry name" value="PiNMT-like"/>
</dbReference>
<dbReference type="GO" id="GO:0008168">
    <property type="term" value="F:methyltransferase activity"/>
    <property type="evidence" value="ECO:0007669"/>
    <property type="project" value="UniProtKB-KW"/>
</dbReference>
<dbReference type="InterPro" id="IPR029063">
    <property type="entry name" value="SAM-dependent_MTases_sf"/>
</dbReference>
<evidence type="ECO:0000256" key="4">
    <source>
        <dbReference type="PROSITE-ProRule" id="PRU00914"/>
    </source>
</evidence>
<dbReference type="EMBL" id="JWZX01003073">
    <property type="protein sequence ID" value="KOO24628.1"/>
    <property type="molecule type" value="Genomic_DNA"/>
</dbReference>
<dbReference type="FunFam" id="3.40.50.150:FF:000669">
    <property type="entry name" value="Cyanobacterial-type MPBQ/MSBQ methyltransferase"/>
    <property type="match status" value="1"/>
</dbReference>
<dbReference type="InterPro" id="IPR050447">
    <property type="entry name" value="Erg6_SMT_methyltransf"/>
</dbReference>
<dbReference type="PROSITE" id="PS51581">
    <property type="entry name" value="SAM_GTMT"/>
    <property type="match status" value="1"/>
</dbReference>
<dbReference type="EMBL" id="JWZX01001230">
    <property type="protein sequence ID" value="KOO34412.1"/>
    <property type="molecule type" value="Genomic_DNA"/>
</dbReference>
<gene>
    <name evidence="6" type="ORF">Ctob_000658</name>
    <name evidence="7" type="ORF">Ctob_015149</name>
</gene>
<feature type="region of interest" description="SAM motif III" evidence="4">
    <location>
        <begin position="205"/>
        <end position="214"/>
    </location>
</feature>
<organism evidence="7 8">
    <name type="scientific">Chrysochromulina tobinii</name>
    <dbReference type="NCBI Taxonomy" id="1460289"/>
    <lineage>
        <taxon>Eukaryota</taxon>
        <taxon>Haptista</taxon>
        <taxon>Haptophyta</taxon>
        <taxon>Prymnesiophyceae</taxon>
        <taxon>Prymnesiales</taxon>
        <taxon>Chrysochromulinaceae</taxon>
        <taxon>Chrysochromulina</taxon>
    </lineage>
</organism>
<dbReference type="Gene3D" id="3.40.50.150">
    <property type="entry name" value="Vaccinia Virus protein VP39"/>
    <property type="match status" value="1"/>
</dbReference>
<feature type="region of interest" description="SAM motif II" evidence="4">
    <location>
        <begin position="178"/>
        <end position="186"/>
    </location>
</feature>
<reference evidence="8" key="2">
    <citation type="journal article" date="2015" name="PLoS Genet.">
        <title>Genome Sequence and Transcriptome Analyses of Chrysochromulina tobin: Metabolic Tools for Enhanced Algal Fitness in the Prominent Order Prymnesiales (Haptophyceae).</title>
        <authorList>
            <person name="Hovde B.T."/>
            <person name="Deodato C.R."/>
            <person name="Hunsperger H.M."/>
            <person name="Ryken S.A."/>
            <person name="Yost W."/>
            <person name="Jha R.K."/>
            <person name="Patterson J."/>
            <person name="Monnat R.J. Jr."/>
            <person name="Barlow S.B."/>
            <person name="Starkenburg S.R."/>
            <person name="Cattolico R.A."/>
        </authorList>
    </citation>
    <scope>NUCLEOTIDE SEQUENCE</scope>
    <source>
        <strain evidence="8">CCMP291</strain>
    </source>
</reference>
<dbReference type="CDD" id="cd02440">
    <property type="entry name" value="AdoMet_MTases"/>
    <property type="match status" value="1"/>
</dbReference>
<dbReference type="PANTHER" id="PTHR44068">
    <property type="entry name" value="ZGC:194242"/>
    <property type="match status" value="1"/>
</dbReference>